<dbReference type="InterPro" id="IPR036629">
    <property type="entry name" value="YjbJ_sf"/>
</dbReference>
<feature type="region of interest" description="Disordered" evidence="2">
    <location>
        <begin position="1"/>
        <end position="45"/>
    </location>
</feature>
<dbReference type="Proteomes" id="UP000280344">
    <property type="component" value="Chromosome"/>
</dbReference>
<keyword evidence="5" id="KW-1185">Reference proteome</keyword>
<dbReference type="EMBL" id="CP034593">
    <property type="protein sequence ID" value="AZQ76668.1"/>
    <property type="molecule type" value="Genomic_DNA"/>
</dbReference>
<dbReference type="KEGG" id="flh:EJ997_04230"/>
<evidence type="ECO:0000256" key="1">
    <source>
        <dbReference type="ARBA" id="ARBA00009129"/>
    </source>
</evidence>
<protein>
    <submittedName>
        <fullName evidence="4">CsbD family protein</fullName>
    </submittedName>
</protein>
<reference evidence="4 5" key="1">
    <citation type="submission" date="2018-12" db="EMBL/GenBank/DDBJ databases">
        <title>Complete genome sequence of Flaviflexus sp. H23T48.</title>
        <authorList>
            <person name="Bae J.-W."/>
            <person name="Lee J.-Y."/>
        </authorList>
    </citation>
    <scope>NUCLEOTIDE SEQUENCE [LARGE SCALE GENOMIC DNA]</scope>
    <source>
        <strain evidence="4 5">H23T48</strain>
    </source>
</reference>
<proteinExistence type="inferred from homology"/>
<accession>A0A3S9PWF6</accession>
<evidence type="ECO:0000256" key="2">
    <source>
        <dbReference type="SAM" id="MobiDB-lite"/>
    </source>
</evidence>
<evidence type="ECO:0000259" key="3">
    <source>
        <dbReference type="Pfam" id="PF05532"/>
    </source>
</evidence>
<dbReference type="Pfam" id="PF05532">
    <property type="entry name" value="CsbD"/>
    <property type="match status" value="1"/>
</dbReference>
<feature type="domain" description="CsbD-like" evidence="3">
    <location>
        <begin position="5"/>
        <end position="55"/>
    </location>
</feature>
<dbReference type="AlphaFoldDB" id="A0A3S9PWF6"/>
<organism evidence="4 5">
    <name type="scientific">Flaviflexus ciconiae</name>
    <dbReference type="NCBI Taxonomy" id="2496867"/>
    <lineage>
        <taxon>Bacteria</taxon>
        <taxon>Bacillati</taxon>
        <taxon>Actinomycetota</taxon>
        <taxon>Actinomycetes</taxon>
        <taxon>Actinomycetales</taxon>
        <taxon>Actinomycetaceae</taxon>
        <taxon>Flaviflexus</taxon>
    </lineage>
</organism>
<evidence type="ECO:0000313" key="4">
    <source>
        <dbReference type="EMBL" id="AZQ76668.1"/>
    </source>
</evidence>
<dbReference type="RefSeq" id="WP_126703476.1">
    <property type="nucleotide sequence ID" value="NZ_CP034593.1"/>
</dbReference>
<dbReference type="SUPFAM" id="SSF69047">
    <property type="entry name" value="Hypothetical protein YjbJ"/>
    <property type="match status" value="1"/>
</dbReference>
<comment type="similarity">
    <text evidence="1">Belongs to the UPF0337 (CsbD) family.</text>
</comment>
<name>A0A3S9PWF6_9ACTO</name>
<dbReference type="OrthoDB" id="2143260at2"/>
<sequence>MGIDDKANNEFENASGKMKEGFGKATDNEDLEAEGKGEQLSAKAKNVGESVKDFAQEAGEKIKGTFKKD</sequence>
<dbReference type="InterPro" id="IPR008462">
    <property type="entry name" value="CsbD"/>
</dbReference>
<gene>
    <name evidence="4" type="ORF">EJ997_04230</name>
</gene>
<evidence type="ECO:0000313" key="5">
    <source>
        <dbReference type="Proteomes" id="UP000280344"/>
    </source>
</evidence>
<dbReference type="Gene3D" id="1.10.1470.10">
    <property type="entry name" value="YjbJ"/>
    <property type="match status" value="1"/>
</dbReference>